<feature type="domain" description="OmpA-like" evidence="2">
    <location>
        <begin position="1"/>
        <end position="59"/>
    </location>
</feature>
<dbReference type="InterPro" id="IPR006665">
    <property type="entry name" value="OmpA-like"/>
</dbReference>
<dbReference type="Gene3D" id="3.30.1330.60">
    <property type="entry name" value="OmpA-like domain"/>
    <property type="match status" value="1"/>
</dbReference>
<protein>
    <recommendedName>
        <fullName evidence="2">OmpA-like domain-containing protein</fullName>
    </recommendedName>
</protein>
<dbReference type="InterPro" id="IPR036737">
    <property type="entry name" value="OmpA-like_sf"/>
</dbReference>
<reference evidence="3 4" key="1">
    <citation type="submission" date="2020-08" db="EMBL/GenBank/DDBJ databases">
        <title>Description of novel Flavobacterium F-408 isolate.</title>
        <authorList>
            <person name="Saticioglu I.B."/>
            <person name="Duman M."/>
            <person name="Altun S."/>
        </authorList>
    </citation>
    <scope>NUCLEOTIDE SEQUENCE [LARGE SCALE GENOMIC DNA]</scope>
    <source>
        <strain evidence="3 4">F-408</strain>
    </source>
</reference>
<evidence type="ECO:0000313" key="3">
    <source>
        <dbReference type="EMBL" id="MBC5833817.1"/>
    </source>
</evidence>
<proteinExistence type="predicted"/>
<dbReference type="PROSITE" id="PS51123">
    <property type="entry name" value="OMPA_2"/>
    <property type="match status" value="2"/>
</dbReference>
<keyword evidence="1" id="KW-0472">Membrane</keyword>
<gene>
    <name evidence="3" type="ORF">H8R27_02855</name>
</gene>
<sequence length="289" mass="32209">MAQSVKDYLTTVFGTNTSRIAVVGRTKPVVASEQPGGTNELLLLREGDQRVTIESNSPELLMEFQSGDAPLKPIEIYTTPQNSNPDDIVINVAGSKEVFSTWFLELKDDNGKVKKFGPYIEDKVIISRKLILQNQKQGNFNVKMTGTTLTGKTVVKDATVYILPYVAPKVQESIRFSVIYEFNESKSIAIYDKYLTEIVTPKIPIGGTVLIKGYTDIIGEESYSKNLSLARANDVKSIIEKSLAKSGRNDVKFEVYGSGEDESKAPFENKYPEERFYNRTVVIDILPAQ</sequence>
<evidence type="ECO:0000313" key="4">
    <source>
        <dbReference type="Proteomes" id="UP000605990"/>
    </source>
</evidence>
<organism evidence="3 4">
    <name type="scientific">Flavobacterium bernardetii</name>
    <dbReference type="NCBI Taxonomy" id="2813823"/>
    <lineage>
        <taxon>Bacteria</taxon>
        <taxon>Pseudomonadati</taxon>
        <taxon>Bacteroidota</taxon>
        <taxon>Flavobacteriia</taxon>
        <taxon>Flavobacteriales</taxon>
        <taxon>Flavobacteriaceae</taxon>
        <taxon>Flavobacterium</taxon>
    </lineage>
</organism>
<feature type="domain" description="OmpA-like" evidence="2">
    <location>
        <begin position="167"/>
        <end position="289"/>
    </location>
</feature>
<keyword evidence="4" id="KW-1185">Reference proteome</keyword>
<accession>A0ABR7IW18</accession>
<comment type="caution">
    <text evidence="3">The sequence shown here is derived from an EMBL/GenBank/DDBJ whole genome shotgun (WGS) entry which is preliminary data.</text>
</comment>
<name>A0ABR7IW18_9FLAO</name>
<evidence type="ECO:0000259" key="2">
    <source>
        <dbReference type="PROSITE" id="PS51123"/>
    </source>
</evidence>
<dbReference type="RefSeq" id="WP_166125049.1">
    <property type="nucleotide sequence ID" value="NZ_JAANOQ010000001.1"/>
</dbReference>
<dbReference type="EMBL" id="JACRUN010000001">
    <property type="protein sequence ID" value="MBC5833817.1"/>
    <property type="molecule type" value="Genomic_DNA"/>
</dbReference>
<evidence type="ECO:0000256" key="1">
    <source>
        <dbReference type="PROSITE-ProRule" id="PRU00473"/>
    </source>
</evidence>
<dbReference type="SUPFAM" id="SSF103088">
    <property type="entry name" value="OmpA-like"/>
    <property type="match status" value="1"/>
</dbReference>
<dbReference type="Proteomes" id="UP000605990">
    <property type="component" value="Unassembled WGS sequence"/>
</dbReference>